<protein>
    <submittedName>
        <fullName evidence="1">Uncharacterized protein</fullName>
    </submittedName>
</protein>
<sequence length="52" mass="5782">MAPDAAGVDRRPTYAALFAGLLAPRYVVNGLLAPRKISVYFHEFAAFRRSTR</sequence>
<accession>X7Z3H3</accession>
<dbReference type="AlphaFoldDB" id="X7Z3H3"/>
<gene>
    <name evidence="1" type="ORF">I553_7142</name>
</gene>
<reference evidence="1" key="1">
    <citation type="submission" date="2014-01" db="EMBL/GenBank/DDBJ databases">
        <authorList>
            <person name="Brown-Elliot B."/>
            <person name="Wallace R."/>
            <person name="Lenaerts A."/>
            <person name="Ordway D."/>
            <person name="DeGroote M.A."/>
            <person name="Parker T."/>
            <person name="Sizemore C."/>
            <person name="Tallon L.J."/>
            <person name="Sadzewicz L.K."/>
            <person name="Sengamalay N."/>
            <person name="Fraser C.M."/>
            <person name="Hine E."/>
            <person name="Shefchek K.A."/>
            <person name="Das S.P."/>
            <person name="Tettelin H."/>
        </authorList>
    </citation>
    <scope>NUCLEOTIDE SEQUENCE [LARGE SCALE GENOMIC DNA]</scope>
    <source>
        <strain evidence="1">4042</strain>
    </source>
</reference>
<proteinExistence type="predicted"/>
<dbReference type="EMBL" id="JAOB01000081">
    <property type="protein sequence ID" value="EUA14022.1"/>
    <property type="molecule type" value="Genomic_DNA"/>
</dbReference>
<organism evidence="1">
    <name type="scientific">Mycobacterium xenopi 4042</name>
    <dbReference type="NCBI Taxonomy" id="1299334"/>
    <lineage>
        <taxon>Bacteria</taxon>
        <taxon>Bacillati</taxon>
        <taxon>Actinomycetota</taxon>
        <taxon>Actinomycetes</taxon>
        <taxon>Mycobacteriales</taxon>
        <taxon>Mycobacteriaceae</taxon>
        <taxon>Mycobacterium</taxon>
    </lineage>
</organism>
<evidence type="ECO:0000313" key="1">
    <source>
        <dbReference type="EMBL" id="EUA14022.1"/>
    </source>
</evidence>
<comment type="caution">
    <text evidence="1">The sequence shown here is derived from an EMBL/GenBank/DDBJ whole genome shotgun (WGS) entry which is preliminary data.</text>
</comment>
<name>X7Z3H3_MYCXE</name>